<comment type="caution">
    <text evidence="1">The sequence shown here is derived from an EMBL/GenBank/DDBJ whole genome shotgun (WGS) entry which is preliminary data.</text>
</comment>
<dbReference type="EMBL" id="AVOT02012066">
    <property type="protein sequence ID" value="MBW0493440.1"/>
    <property type="molecule type" value="Genomic_DNA"/>
</dbReference>
<keyword evidence="2" id="KW-1185">Reference proteome</keyword>
<organism evidence="1 2">
    <name type="scientific">Austropuccinia psidii MF-1</name>
    <dbReference type="NCBI Taxonomy" id="1389203"/>
    <lineage>
        <taxon>Eukaryota</taxon>
        <taxon>Fungi</taxon>
        <taxon>Dikarya</taxon>
        <taxon>Basidiomycota</taxon>
        <taxon>Pucciniomycotina</taxon>
        <taxon>Pucciniomycetes</taxon>
        <taxon>Pucciniales</taxon>
        <taxon>Sphaerophragmiaceae</taxon>
        <taxon>Austropuccinia</taxon>
    </lineage>
</organism>
<evidence type="ECO:0000313" key="1">
    <source>
        <dbReference type="EMBL" id="MBW0493440.1"/>
    </source>
</evidence>
<protein>
    <submittedName>
        <fullName evidence="1">Uncharacterized protein</fullName>
    </submittedName>
</protein>
<dbReference type="Proteomes" id="UP000765509">
    <property type="component" value="Unassembled WGS sequence"/>
</dbReference>
<dbReference type="OrthoDB" id="3025757at2759"/>
<sequence>MALCQKHGMECHYCKSQGLSYLGHWVSTCPIIREILKLEKAPPSMMGFEPAIHAVSNEKTAGLVDTGSQVHVSGNSNLFISKKPLEQMLALNLASPSFHINATHRGTMKMPYVNSEVNDVLFCKEVPGTLISLGKLVEQGYKVNFVRSDMLVDSPQGEPYFYAKFLNRSWVIHPFPPNISLRDGLNGPAVWALTMSDSLEWHC</sequence>
<gene>
    <name evidence="1" type="ORF">O181_033155</name>
</gene>
<reference evidence="1" key="1">
    <citation type="submission" date="2021-03" db="EMBL/GenBank/DDBJ databases">
        <title>Draft genome sequence of rust myrtle Austropuccinia psidii MF-1, a brazilian biotype.</title>
        <authorList>
            <person name="Quecine M.C."/>
            <person name="Pachon D.M.R."/>
            <person name="Bonatelli M.L."/>
            <person name="Correr F.H."/>
            <person name="Franceschini L.M."/>
            <person name="Leite T.F."/>
            <person name="Margarido G.R.A."/>
            <person name="Almeida C.A."/>
            <person name="Ferrarezi J.A."/>
            <person name="Labate C.A."/>
        </authorList>
    </citation>
    <scope>NUCLEOTIDE SEQUENCE</scope>
    <source>
        <strain evidence="1">MF-1</strain>
    </source>
</reference>
<evidence type="ECO:0000313" key="2">
    <source>
        <dbReference type="Proteomes" id="UP000765509"/>
    </source>
</evidence>
<dbReference type="AlphaFoldDB" id="A0A9Q3D0U8"/>
<accession>A0A9Q3D0U8</accession>
<proteinExistence type="predicted"/>
<name>A0A9Q3D0U8_9BASI</name>